<evidence type="ECO:0000256" key="2">
    <source>
        <dbReference type="ARBA" id="ARBA00022723"/>
    </source>
</evidence>
<dbReference type="KEGG" id="cfk:CFRA_10200"/>
<dbReference type="SUPFAM" id="SSF51556">
    <property type="entry name" value="Metallo-dependent hydrolases"/>
    <property type="match status" value="1"/>
</dbReference>
<dbReference type="EMBL" id="CP009247">
    <property type="protein sequence ID" value="APT89543.1"/>
    <property type="molecule type" value="Genomic_DNA"/>
</dbReference>
<feature type="active site" description="Proton donor/acceptor" evidence="6">
    <location>
        <position position="282"/>
    </location>
</feature>
<evidence type="ECO:0000256" key="7">
    <source>
        <dbReference type="PIRSR" id="PIRSR038994-2"/>
    </source>
</evidence>
<feature type="binding site" evidence="8">
    <location>
        <position position="196"/>
    </location>
    <ligand>
        <name>Zn(2+)</name>
        <dbReference type="ChEBI" id="CHEBI:29105"/>
    </ligand>
</feature>
<evidence type="ECO:0000256" key="1">
    <source>
        <dbReference type="ARBA" id="ARBA00010716"/>
    </source>
</evidence>
<name>A0A1L7CUN2_9CORY</name>
<feature type="binding site" evidence="8">
    <location>
        <position position="222"/>
    </location>
    <ligand>
        <name>Zn(2+)</name>
        <dbReference type="ChEBI" id="CHEBI:29105"/>
    </ligand>
</feature>
<evidence type="ECO:0000256" key="6">
    <source>
        <dbReference type="PIRSR" id="PIRSR038994-1"/>
    </source>
</evidence>
<dbReference type="InterPro" id="IPR011059">
    <property type="entry name" value="Metal-dep_hydrolase_composite"/>
</dbReference>
<organism evidence="10 11">
    <name type="scientific">Corynebacterium frankenforstense DSM 45800</name>
    <dbReference type="NCBI Taxonomy" id="1437875"/>
    <lineage>
        <taxon>Bacteria</taxon>
        <taxon>Bacillati</taxon>
        <taxon>Actinomycetota</taxon>
        <taxon>Actinomycetes</taxon>
        <taxon>Mycobacteriales</taxon>
        <taxon>Corynebacteriaceae</taxon>
        <taxon>Corynebacterium</taxon>
    </lineage>
</organism>
<dbReference type="Gene3D" id="3.20.20.140">
    <property type="entry name" value="Metal-dependent hydrolases"/>
    <property type="match status" value="1"/>
</dbReference>
<feature type="binding site" evidence="7">
    <location>
        <begin position="320"/>
        <end position="322"/>
    </location>
    <ligand>
        <name>substrate</name>
    </ligand>
</feature>
<feature type="binding site" evidence="7">
    <location>
        <begin position="225"/>
        <end position="226"/>
    </location>
    <ligand>
        <name>substrate</name>
    </ligand>
</feature>
<evidence type="ECO:0000256" key="8">
    <source>
        <dbReference type="PIRSR" id="PIRSR038994-3"/>
    </source>
</evidence>
<dbReference type="Gene3D" id="2.30.40.10">
    <property type="entry name" value="Urease, subunit C, domain 1"/>
    <property type="match status" value="1"/>
</dbReference>
<dbReference type="GO" id="GO:0008448">
    <property type="term" value="F:N-acetylglucosamine-6-phosphate deacetylase activity"/>
    <property type="evidence" value="ECO:0007669"/>
    <property type="project" value="InterPro"/>
</dbReference>
<evidence type="ECO:0000313" key="10">
    <source>
        <dbReference type="EMBL" id="APT89543.1"/>
    </source>
</evidence>
<gene>
    <name evidence="10" type="ORF">CFRA_10200</name>
</gene>
<evidence type="ECO:0000313" key="11">
    <source>
        <dbReference type="Proteomes" id="UP000185434"/>
    </source>
</evidence>
<evidence type="ECO:0000256" key="3">
    <source>
        <dbReference type="ARBA" id="ARBA00022801"/>
    </source>
</evidence>
<evidence type="ECO:0000256" key="5">
    <source>
        <dbReference type="PIRNR" id="PIRNR038994"/>
    </source>
</evidence>
<dbReference type="STRING" id="1437875.CFRA_10200"/>
<comment type="similarity">
    <text evidence="1 5">Belongs to the metallo-dependent hydrolases superfamily. NagA family.</text>
</comment>
<dbReference type="OrthoDB" id="9776488at2"/>
<feature type="binding site" evidence="7">
    <location>
        <position position="233"/>
    </location>
    <ligand>
        <name>substrate</name>
    </ligand>
</feature>
<feature type="domain" description="Amidohydrolase-related" evidence="9">
    <location>
        <begin position="55"/>
        <end position="388"/>
    </location>
</feature>
<dbReference type="RefSeq" id="WP_075664535.1">
    <property type="nucleotide sequence ID" value="NZ_CP009247.1"/>
</dbReference>
<dbReference type="Pfam" id="PF01979">
    <property type="entry name" value="Amidohydro_1"/>
    <property type="match status" value="1"/>
</dbReference>
<dbReference type="InterPro" id="IPR003764">
    <property type="entry name" value="GlcNAc_6-P_deAcase"/>
</dbReference>
<protein>
    <submittedName>
        <fullName evidence="10">N-acetylglucosamine-6-phosphate deacetylase</fullName>
    </submittedName>
</protein>
<sequence length="396" mass="40782">MSAHVFRGTLVNGIDEPRDCEVAVDADGTVARVDIAEPGADGGPRPDPAGASGPVITPGFVDVHNHGGARGAFPTGTLEECRRAADYHRSQGTTRLLASFVSGTEEELTRQLGVVAPLVAEGTLAGVHLEGPFVNTEKCGAQAPDRIQDGDPAMFERVLDAGEGIVRSITFAPETPNARALVDLCAERGVIVSLGHTMADYETTAEVVDYAVGRGATVTATHLFNAMPPLHHRKPGAVAALLAAATAGRAVVEVIGDGVHLADGTVDLCAAAAGDNMVLVTDAMEATGMPDGSYVLGPLEVVVEDGVARLATNDGTPGAIAGGTSTLARQVTRFAARHGFTRAVRAASLRPGRLLGLDQNEGLHVGNPAEFVVFDAAGHVTEVFAAGRRLTGSERD</sequence>
<comment type="cofactor">
    <cofactor evidence="8">
        <name>a divalent metal cation</name>
        <dbReference type="ChEBI" id="CHEBI:60240"/>
    </cofactor>
    <text evidence="8">Binds 1 divalent metal cation per subunit.</text>
</comment>
<evidence type="ECO:0000256" key="4">
    <source>
        <dbReference type="ARBA" id="ARBA00023277"/>
    </source>
</evidence>
<feature type="binding site" evidence="8">
    <location>
        <position position="130"/>
    </location>
    <ligand>
        <name>Zn(2+)</name>
        <dbReference type="ChEBI" id="CHEBI:29105"/>
    </ligand>
</feature>
<reference evidence="10 11" key="1">
    <citation type="submission" date="2014-08" db="EMBL/GenBank/DDBJ databases">
        <title>Complete genome sequence of Corynebacterium frankenforstense ST18(T) (=DSM 45800(T)), isolated from raw cow milk.</title>
        <authorList>
            <person name="Ruckert C."/>
            <person name="Albersmeier A."/>
            <person name="Winkler A."/>
            <person name="Lipski A."/>
            <person name="Kalinowski J."/>
        </authorList>
    </citation>
    <scope>NUCLEOTIDE SEQUENCE [LARGE SCALE GENOMIC DNA]</scope>
    <source>
        <strain evidence="10 11">ST18</strain>
    </source>
</reference>
<feature type="binding site" evidence="7">
    <location>
        <position position="141"/>
    </location>
    <ligand>
        <name>substrate</name>
    </ligand>
</feature>
<keyword evidence="11" id="KW-1185">Reference proteome</keyword>
<keyword evidence="4 5" id="KW-0119">Carbohydrate metabolism</keyword>
<dbReference type="GO" id="GO:0006046">
    <property type="term" value="P:N-acetylglucosamine catabolic process"/>
    <property type="evidence" value="ECO:0007669"/>
    <property type="project" value="TreeGrafter"/>
</dbReference>
<keyword evidence="3 5" id="KW-0378">Hydrolase</keyword>
<dbReference type="GO" id="GO:0046872">
    <property type="term" value="F:metal ion binding"/>
    <property type="evidence" value="ECO:0007669"/>
    <property type="project" value="UniProtKB-KW"/>
</dbReference>
<feature type="binding site" evidence="7">
    <location>
        <position position="260"/>
    </location>
    <ligand>
        <name>substrate</name>
    </ligand>
</feature>
<dbReference type="InterPro" id="IPR032466">
    <property type="entry name" value="Metal_Hydrolase"/>
</dbReference>
<dbReference type="PANTHER" id="PTHR11113">
    <property type="entry name" value="N-ACETYLGLUCOSAMINE-6-PHOSPHATE DEACETYLASE"/>
    <property type="match status" value="1"/>
</dbReference>
<keyword evidence="2 8" id="KW-0479">Metal-binding</keyword>
<dbReference type="Proteomes" id="UP000185434">
    <property type="component" value="Chromosome"/>
</dbReference>
<dbReference type="AlphaFoldDB" id="A0A1L7CUN2"/>
<dbReference type="PIRSF" id="PIRSF038994">
    <property type="entry name" value="NagA"/>
    <property type="match status" value="1"/>
</dbReference>
<dbReference type="InterPro" id="IPR006680">
    <property type="entry name" value="Amidohydro-rel"/>
</dbReference>
<accession>A0A1L7CUN2</accession>
<dbReference type="PANTHER" id="PTHR11113:SF14">
    <property type="entry name" value="N-ACETYLGLUCOSAMINE-6-PHOSPHATE DEACETYLASE"/>
    <property type="match status" value="1"/>
</dbReference>
<evidence type="ECO:0000259" key="9">
    <source>
        <dbReference type="Pfam" id="PF01979"/>
    </source>
</evidence>
<proteinExistence type="inferred from homology"/>